<evidence type="ECO:0000313" key="1">
    <source>
        <dbReference type="EMBL" id="RKR97350.1"/>
    </source>
</evidence>
<dbReference type="EMBL" id="RBKV01000001">
    <property type="protein sequence ID" value="RKR97350.1"/>
    <property type="molecule type" value="Genomic_DNA"/>
</dbReference>
<accession>A0A315TCH2</accession>
<gene>
    <name evidence="1" type="ORF">DFJ75_4221</name>
</gene>
<dbReference type="Proteomes" id="UP000274762">
    <property type="component" value="Unassembled WGS sequence"/>
</dbReference>
<organism evidence="1 2">
    <name type="scientific">Williamsia marianensis</name>
    <dbReference type="NCBI Taxonomy" id="85044"/>
    <lineage>
        <taxon>Bacteria</taxon>
        <taxon>Bacillati</taxon>
        <taxon>Actinomycetota</taxon>
        <taxon>Actinomycetes</taxon>
        <taxon>Mycobacteriales</taxon>
        <taxon>Nocardiaceae</taxon>
        <taxon>Williamsia</taxon>
    </lineage>
</organism>
<dbReference type="RefSeq" id="WP_133248652.1">
    <property type="nucleotide sequence ID" value="NZ_CBCRXS010000007.1"/>
</dbReference>
<comment type="caution">
    <text evidence="1">The sequence shown here is derived from an EMBL/GenBank/DDBJ whole genome shotgun (WGS) entry which is preliminary data.</text>
</comment>
<sequence>MKDPKLMLSVANAIEERADWTRTIQGVSIGMWFAVAVRPGACGSLLSGMAAMYFPETEVVGDPGKAFYAAVQEALVMS</sequence>
<proteinExistence type="predicted"/>
<dbReference type="AlphaFoldDB" id="A0A315TCH2"/>
<accession>A0A495K7R6</accession>
<reference evidence="1 2" key="1">
    <citation type="submission" date="2018-10" db="EMBL/GenBank/DDBJ databases">
        <title>Sequencing the genomes of 1000 actinobacteria strains.</title>
        <authorList>
            <person name="Klenk H.-P."/>
        </authorList>
    </citation>
    <scope>NUCLEOTIDE SEQUENCE [LARGE SCALE GENOMIC DNA]</scope>
    <source>
        <strain evidence="1 2">DSM 44343</strain>
    </source>
</reference>
<name>A0A315TCH2_WILMA</name>
<evidence type="ECO:0000313" key="2">
    <source>
        <dbReference type="Proteomes" id="UP000274762"/>
    </source>
</evidence>
<protein>
    <submittedName>
        <fullName evidence="1">Uncharacterized protein</fullName>
    </submittedName>
</protein>